<dbReference type="Proteomes" id="UP001234581">
    <property type="component" value="Unassembled WGS sequence"/>
</dbReference>
<organism evidence="3 4">
    <name type="scientific">Lichtheimia ornata</name>
    <dbReference type="NCBI Taxonomy" id="688661"/>
    <lineage>
        <taxon>Eukaryota</taxon>
        <taxon>Fungi</taxon>
        <taxon>Fungi incertae sedis</taxon>
        <taxon>Mucoromycota</taxon>
        <taxon>Mucoromycotina</taxon>
        <taxon>Mucoromycetes</taxon>
        <taxon>Mucorales</taxon>
        <taxon>Lichtheimiaceae</taxon>
        <taxon>Lichtheimia</taxon>
    </lineage>
</organism>
<evidence type="ECO:0000313" key="4">
    <source>
        <dbReference type="Proteomes" id="UP001234581"/>
    </source>
</evidence>
<comment type="caution">
    <text evidence="3">The sequence shown here is derived from an EMBL/GenBank/DDBJ whole genome shotgun (WGS) entry which is preliminary data.</text>
</comment>
<feature type="region of interest" description="Disordered" evidence="2">
    <location>
        <begin position="87"/>
        <end position="152"/>
    </location>
</feature>
<gene>
    <name evidence="3" type="ORF">O0I10_009800</name>
</gene>
<dbReference type="AlphaFoldDB" id="A0AAD7UX71"/>
<feature type="region of interest" description="Disordered" evidence="2">
    <location>
        <begin position="245"/>
        <end position="278"/>
    </location>
</feature>
<keyword evidence="1" id="KW-0175">Coiled coil</keyword>
<feature type="compositionally biased region" description="Polar residues" evidence="2">
    <location>
        <begin position="245"/>
        <end position="261"/>
    </location>
</feature>
<name>A0AAD7UX71_9FUNG</name>
<keyword evidence="4" id="KW-1185">Reference proteome</keyword>
<protein>
    <submittedName>
        <fullName evidence="3">Uncharacterized protein</fullName>
    </submittedName>
</protein>
<accession>A0AAD7UX71</accession>
<evidence type="ECO:0000256" key="2">
    <source>
        <dbReference type="SAM" id="MobiDB-lite"/>
    </source>
</evidence>
<dbReference type="EMBL" id="JARTCD010000060">
    <property type="protein sequence ID" value="KAJ8654494.1"/>
    <property type="molecule type" value="Genomic_DNA"/>
</dbReference>
<feature type="coiled-coil region" evidence="1">
    <location>
        <begin position="161"/>
        <end position="188"/>
    </location>
</feature>
<dbReference type="RefSeq" id="XP_058339408.1">
    <property type="nucleotide sequence ID" value="XM_058489786.1"/>
</dbReference>
<feature type="compositionally biased region" description="Pro residues" evidence="2">
    <location>
        <begin position="141"/>
        <end position="150"/>
    </location>
</feature>
<sequence length="278" mass="31818">MPMKGVWLVPDVFRGYGEFILRMHWLFMSSPSSFITRMNVECLTSFNQFAHHHHHQQQQHLLEPHSLLWHHPPYPCIDSWTTTSIDNNSSRKRKTHPLDQQTSALSMDQPPQPPVKKSKPSSSSSRTQSSSQQHQRHQQHEPPPPPPPQPTFQLSYEDISVRSLEEDLHHLQDEYATIEIILNSLRNAYPIRPLDTASEELLDEMDRELSVAYDDVKAQVRQLARSIHRLEEEIVLFLPRTPIPTDSSMSAGAATTTITSQADDDSRDDEPPLPTSMG</sequence>
<evidence type="ECO:0000313" key="3">
    <source>
        <dbReference type="EMBL" id="KAJ8654494.1"/>
    </source>
</evidence>
<dbReference type="GeneID" id="83217205"/>
<evidence type="ECO:0000256" key="1">
    <source>
        <dbReference type="SAM" id="Coils"/>
    </source>
</evidence>
<feature type="compositionally biased region" description="Low complexity" evidence="2">
    <location>
        <begin position="120"/>
        <end position="133"/>
    </location>
</feature>
<reference evidence="3 4" key="1">
    <citation type="submission" date="2023-03" db="EMBL/GenBank/DDBJ databases">
        <title>Genome sequence of Lichtheimia ornata CBS 291.66.</title>
        <authorList>
            <person name="Mohabir J.T."/>
            <person name="Shea T.P."/>
            <person name="Kurbessoian T."/>
            <person name="Berby B."/>
            <person name="Fontaine J."/>
            <person name="Livny J."/>
            <person name="Gnirke A."/>
            <person name="Stajich J.E."/>
            <person name="Cuomo C.A."/>
        </authorList>
    </citation>
    <scope>NUCLEOTIDE SEQUENCE [LARGE SCALE GENOMIC DNA]</scope>
    <source>
        <strain evidence="3">CBS 291.66</strain>
    </source>
</reference>
<proteinExistence type="predicted"/>